<dbReference type="PANTHER" id="PTHR13947:SF37">
    <property type="entry name" value="LD18367P"/>
    <property type="match status" value="1"/>
</dbReference>
<name>D0LLD3_HALO1</name>
<proteinExistence type="predicted"/>
<dbReference type="RefSeq" id="WP_012831221.1">
    <property type="nucleotide sequence ID" value="NC_013440.1"/>
</dbReference>
<dbReference type="PANTHER" id="PTHR13947">
    <property type="entry name" value="GNAT FAMILY N-ACETYLTRANSFERASE"/>
    <property type="match status" value="1"/>
</dbReference>
<dbReference type="eggNOG" id="COG0456">
    <property type="taxonomic scope" value="Bacteria"/>
</dbReference>
<dbReference type="SUPFAM" id="SSF55729">
    <property type="entry name" value="Acyl-CoA N-acyltransferases (Nat)"/>
    <property type="match status" value="1"/>
</dbReference>
<dbReference type="KEGG" id="hoh:Hoch_6154"/>
<evidence type="ECO:0000313" key="4">
    <source>
        <dbReference type="Proteomes" id="UP000001880"/>
    </source>
</evidence>
<keyword evidence="4" id="KW-1185">Reference proteome</keyword>
<dbReference type="InterPro" id="IPR000182">
    <property type="entry name" value="GNAT_dom"/>
</dbReference>
<dbReference type="InterPro" id="IPR016181">
    <property type="entry name" value="Acyl_CoA_acyltransferase"/>
</dbReference>
<evidence type="ECO:0000259" key="2">
    <source>
        <dbReference type="PROSITE" id="PS51186"/>
    </source>
</evidence>
<dbReference type="Gene3D" id="3.40.630.30">
    <property type="match status" value="1"/>
</dbReference>
<dbReference type="HOGENOM" id="CLU_056607_4_1_7"/>
<dbReference type="GO" id="GO:0008080">
    <property type="term" value="F:N-acetyltransferase activity"/>
    <property type="evidence" value="ECO:0007669"/>
    <property type="project" value="InterPro"/>
</dbReference>
<organism evidence="3 4">
    <name type="scientific">Haliangium ochraceum (strain DSM 14365 / JCM 11303 / SMP-2)</name>
    <dbReference type="NCBI Taxonomy" id="502025"/>
    <lineage>
        <taxon>Bacteria</taxon>
        <taxon>Pseudomonadati</taxon>
        <taxon>Myxococcota</taxon>
        <taxon>Polyangia</taxon>
        <taxon>Haliangiales</taxon>
        <taxon>Kofleriaceae</taxon>
        <taxon>Haliangium</taxon>
    </lineage>
</organism>
<dbReference type="Pfam" id="PF00583">
    <property type="entry name" value="Acetyltransf_1"/>
    <property type="match status" value="1"/>
</dbReference>
<dbReference type="CDD" id="cd04301">
    <property type="entry name" value="NAT_SF"/>
    <property type="match status" value="1"/>
</dbReference>
<dbReference type="PROSITE" id="PS51186">
    <property type="entry name" value="GNAT"/>
    <property type="match status" value="1"/>
</dbReference>
<keyword evidence="1 3" id="KW-0808">Transferase</keyword>
<dbReference type="InterPro" id="IPR050769">
    <property type="entry name" value="NAT_camello-type"/>
</dbReference>
<evidence type="ECO:0000256" key="1">
    <source>
        <dbReference type="ARBA" id="ARBA00022679"/>
    </source>
</evidence>
<reference evidence="3 4" key="1">
    <citation type="journal article" date="2010" name="Stand. Genomic Sci.">
        <title>Complete genome sequence of Haliangium ochraceum type strain (SMP-2).</title>
        <authorList>
            <consortium name="US DOE Joint Genome Institute (JGI-PGF)"/>
            <person name="Ivanova N."/>
            <person name="Daum C."/>
            <person name="Lang E."/>
            <person name="Abt B."/>
            <person name="Kopitz M."/>
            <person name="Saunders E."/>
            <person name="Lapidus A."/>
            <person name="Lucas S."/>
            <person name="Glavina Del Rio T."/>
            <person name="Nolan M."/>
            <person name="Tice H."/>
            <person name="Copeland A."/>
            <person name="Cheng J.F."/>
            <person name="Chen F."/>
            <person name="Bruce D."/>
            <person name="Goodwin L."/>
            <person name="Pitluck S."/>
            <person name="Mavromatis K."/>
            <person name="Pati A."/>
            <person name="Mikhailova N."/>
            <person name="Chen A."/>
            <person name="Palaniappan K."/>
            <person name="Land M."/>
            <person name="Hauser L."/>
            <person name="Chang Y.J."/>
            <person name="Jeffries C.D."/>
            <person name="Detter J.C."/>
            <person name="Brettin T."/>
            <person name="Rohde M."/>
            <person name="Goker M."/>
            <person name="Bristow J."/>
            <person name="Markowitz V."/>
            <person name="Eisen J.A."/>
            <person name="Hugenholtz P."/>
            <person name="Kyrpides N.C."/>
            <person name="Klenk H.P."/>
        </authorList>
    </citation>
    <scope>NUCLEOTIDE SEQUENCE [LARGE SCALE GENOMIC DNA]</scope>
    <source>
        <strain evidence="4">DSM 14365 / CIP 107738 / JCM 11303 / AJ 13395 / SMP-2</strain>
    </source>
</reference>
<feature type="domain" description="N-acetyltransferase" evidence="2">
    <location>
        <begin position="3"/>
        <end position="146"/>
    </location>
</feature>
<sequence length="146" mass="16567">MKTQLHEIDPAEAQPLRHSILRPNTDFATSRYSHDERSDSCHVCARIDGALVGVATLLHEDPAGELSRGAWRLRGMAIVPEARRRGVGRQLLDYCHQHAVRFGGSYIWCNAQKPAVGFYLRCDFHPLGEEFEIPPLGVHLRMRRDL</sequence>
<accession>D0LLD3</accession>
<evidence type="ECO:0000313" key="3">
    <source>
        <dbReference type="EMBL" id="ACY18629.1"/>
    </source>
</evidence>
<dbReference type="AlphaFoldDB" id="D0LLD3"/>
<protein>
    <submittedName>
        <fullName evidence="3">GCN5-related N-acetyltransferase</fullName>
    </submittedName>
</protein>
<dbReference type="STRING" id="502025.Hoch_6154"/>
<dbReference type="EMBL" id="CP001804">
    <property type="protein sequence ID" value="ACY18629.1"/>
    <property type="molecule type" value="Genomic_DNA"/>
</dbReference>
<dbReference type="Proteomes" id="UP000001880">
    <property type="component" value="Chromosome"/>
</dbReference>
<gene>
    <name evidence="3" type="ordered locus">Hoch_6154</name>
</gene>